<dbReference type="AlphaFoldDB" id="A0A8T2IHC8"/>
<comment type="caution">
    <text evidence="2">The sequence shown here is derived from an EMBL/GenBank/DDBJ whole genome shotgun (WGS) entry which is preliminary data.</text>
</comment>
<dbReference type="SUPFAM" id="SSF81383">
    <property type="entry name" value="F-box domain"/>
    <property type="match status" value="1"/>
</dbReference>
<dbReference type="PROSITE" id="PS50181">
    <property type="entry name" value="FBOX"/>
    <property type="match status" value="1"/>
</dbReference>
<feature type="domain" description="F-box" evidence="1">
    <location>
        <begin position="12"/>
        <end position="63"/>
    </location>
</feature>
<reference evidence="2" key="1">
    <citation type="thesis" date="2020" institute="ProQuest LLC" country="789 East Eisenhower Parkway, Ann Arbor, MI, USA">
        <title>Comparative Genomics and Chromosome Evolution.</title>
        <authorList>
            <person name="Mudd A.B."/>
        </authorList>
    </citation>
    <scope>NUCLEOTIDE SEQUENCE</scope>
    <source>
        <strain evidence="2">Female2</strain>
        <tissue evidence="2">Blood</tissue>
    </source>
</reference>
<gene>
    <name evidence="2" type="ORF">GDO86_020378</name>
</gene>
<accession>A0A8T2IHC8</accession>
<dbReference type="SMART" id="SM00256">
    <property type="entry name" value="FBOX"/>
    <property type="match status" value="1"/>
</dbReference>
<dbReference type="InterPro" id="IPR036047">
    <property type="entry name" value="F-box-like_dom_sf"/>
</dbReference>
<evidence type="ECO:0000313" key="2">
    <source>
        <dbReference type="EMBL" id="KAG8430564.1"/>
    </source>
</evidence>
<evidence type="ECO:0000313" key="3">
    <source>
        <dbReference type="Proteomes" id="UP000812440"/>
    </source>
</evidence>
<dbReference type="PANTHER" id="PTHR46731:SF1">
    <property type="entry name" value="F-BOX ONLY PROTEIN 15"/>
    <property type="match status" value="1"/>
</dbReference>
<dbReference type="OrthoDB" id="3219396at2759"/>
<keyword evidence="3" id="KW-1185">Reference proteome</keyword>
<evidence type="ECO:0000259" key="1">
    <source>
        <dbReference type="PROSITE" id="PS50181"/>
    </source>
</evidence>
<dbReference type="Proteomes" id="UP000812440">
    <property type="component" value="Unassembled WGS sequence"/>
</dbReference>
<proteinExistence type="predicted"/>
<organism evidence="2 3">
    <name type="scientific">Hymenochirus boettgeri</name>
    <name type="common">Congo dwarf clawed frog</name>
    <dbReference type="NCBI Taxonomy" id="247094"/>
    <lineage>
        <taxon>Eukaryota</taxon>
        <taxon>Metazoa</taxon>
        <taxon>Chordata</taxon>
        <taxon>Craniata</taxon>
        <taxon>Vertebrata</taxon>
        <taxon>Euteleostomi</taxon>
        <taxon>Amphibia</taxon>
        <taxon>Batrachia</taxon>
        <taxon>Anura</taxon>
        <taxon>Pipoidea</taxon>
        <taxon>Pipidae</taxon>
        <taxon>Pipinae</taxon>
        <taxon>Hymenochirus</taxon>
    </lineage>
</organism>
<dbReference type="Pfam" id="PF12937">
    <property type="entry name" value="F-box-like"/>
    <property type="match status" value="1"/>
</dbReference>
<name>A0A8T2IHC8_9PIPI</name>
<dbReference type="GO" id="GO:0019005">
    <property type="term" value="C:SCF ubiquitin ligase complex"/>
    <property type="evidence" value="ECO:0007669"/>
    <property type="project" value="TreeGrafter"/>
</dbReference>
<dbReference type="Gene3D" id="1.20.1280.50">
    <property type="match status" value="1"/>
</dbReference>
<sequence>MTDAAAGCTERRRIQGSIPPELWLKIFSYLDPVSLLSLGSVNTYFYQLSKDKKQKTSQILSSVECLKGVPTNIETVIKKSGLSWTLTFKDRNGKETVMEQMNICFRHTSIAVVWCGLEWPSLKTITQLQVHGLTPVILNKSMIPSKNGPKNLSLIAKYDLKNLMETNELIGQDKLVQLLYLKPGLLLAVWKRSFEIAFVIANLHCHHLLELSLLGVSDRIYEIPPHVPFRYDVDPNYGLYGYQLHIDLHTGPRTFFCKTFRRLFCRREYIKNGFLQLSVIGLKNTEQHVPLIGNLGLSWKTDTSEGIVQNCFIMDLTLLDDLLNPFWCFSAPVSLRSSKTEKFYDFMGETFYIKYQDSTGKVISELVWMKDSDEYFIVYMVLFLSTEKVNNWFGTKY</sequence>
<dbReference type="InterPro" id="IPR001810">
    <property type="entry name" value="F-box_dom"/>
</dbReference>
<dbReference type="PANTHER" id="PTHR46731">
    <property type="entry name" value="F-BOX ONLY PROTEIN 15"/>
    <property type="match status" value="1"/>
</dbReference>
<protein>
    <recommendedName>
        <fullName evidence="1">F-box domain-containing protein</fullName>
    </recommendedName>
</protein>
<dbReference type="EMBL" id="JAACNH010000840">
    <property type="protein sequence ID" value="KAG8430564.1"/>
    <property type="molecule type" value="Genomic_DNA"/>
</dbReference>